<evidence type="ECO:0000313" key="2">
    <source>
        <dbReference type="EMBL" id="SJN32029.1"/>
    </source>
</evidence>
<evidence type="ECO:0000313" key="3">
    <source>
        <dbReference type="Proteomes" id="UP000196320"/>
    </source>
</evidence>
<reference evidence="2 3" key="1">
    <citation type="submission" date="2017-02" db="EMBL/GenBank/DDBJ databases">
        <authorList>
            <person name="Peterson S.W."/>
        </authorList>
    </citation>
    <scope>NUCLEOTIDE SEQUENCE [LARGE SCALE GENOMIC DNA]</scope>
    <source>
        <strain evidence="2 3">B Mb 05.01</strain>
    </source>
</reference>
<gene>
    <name evidence="2" type="ORF">FM104_07705</name>
</gene>
<keyword evidence="1" id="KW-1133">Transmembrane helix</keyword>
<dbReference type="Proteomes" id="UP000196320">
    <property type="component" value="Unassembled WGS sequence"/>
</dbReference>
<feature type="transmembrane region" description="Helical" evidence="1">
    <location>
        <begin position="35"/>
        <end position="53"/>
    </location>
</feature>
<dbReference type="AlphaFoldDB" id="A0A1R4JJ44"/>
<sequence>MTRRQLRITRGASASAVATLIAALSHTIGGGELPHPLLIVASSVFLTPLAAMLVGRRSRFASIAAAVAVIQWVFHTVFETTGSTASSGAGLAPHVHSVGALTPMTHMSHADAPMVAAHVIAAVVTTLLLWRGESMIHVIAQWVRVQLRAPQLLVVLQAPRPSAVTHELHLPLKRLPLGDVCRRGPPALSWR</sequence>
<keyword evidence="1" id="KW-0472">Membrane</keyword>
<feature type="transmembrane region" description="Helical" evidence="1">
    <location>
        <begin position="60"/>
        <end position="78"/>
    </location>
</feature>
<protein>
    <submittedName>
        <fullName evidence="2">Uncharacterized protein</fullName>
    </submittedName>
</protein>
<organism evidence="2 3">
    <name type="scientific">Microbacterium esteraromaticum</name>
    <dbReference type="NCBI Taxonomy" id="57043"/>
    <lineage>
        <taxon>Bacteria</taxon>
        <taxon>Bacillati</taxon>
        <taxon>Actinomycetota</taxon>
        <taxon>Actinomycetes</taxon>
        <taxon>Micrococcales</taxon>
        <taxon>Microbacteriaceae</taxon>
        <taxon>Microbacterium</taxon>
    </lineage>
</organism>
<keyword evidence="3" id="KW-1185">Reference proteome</keyword>
<dbReference type="EMBL" id="FUKO01000019">
    <property type="protein sequence ID" value="SJN32029.1"/>
    <property type="molecule type" value="Genomic_DNA"/>
</dbReference>
<keyword evidence="1" id="KW-0812">Transmembrane</keyword>
<proteinExistence type="predicted"/>
<feature type="transmembrane region" description="Helical" evidence="1">
    <location>
        <begin position="112"/>
        <end position="130"/>
    </location>
</feature>
<dbReference type="OrthoDB" id="5125396at2"/>
<name>A0A1R4JJ44_9MICO</name>
<evidence type="ECO:0000256" key="1">
    <source>
        <dbReference type="SAM" id="Phobius"/>
    </source>
</evidence>
<accession>A0A1R4JJ44</accession>
<dbReference type="RefSeq" id="WP_087130838.1">
    <property type="nucleotide sequence ID" value="NZ_FUKO01000019.1"/>
</dbReference>